<evidence type="ECO:0000313" key="1">
    <source>
        <dbReference type="EnsemblPlants" id="OGLUM11G17400.1"/>
    </source>
</evidence>
<organism evidence="1">
    <name type="scientific">Oryza glumipatula</name>
    <dbReference type="NCBI Taxonomy" id="40148"/>
    <lineage>
        <taxon>Eukaryota</taxon>
        <taxon>Viridiplantae</taxon>
        <taxon>Streptophyta</taxon>
        <taxon>Embryophyta</taxon>
        <taxon>Tracheophyta</taxon>
        <taxon>Spermatophyta</taxon>
        <taxon>Magnoliopsida</taxon>
        <taxon>Liliopsida</taxon>
        <taxon>Poales</taxon>
        <taxon>Poaceae</taxon>
        <taxon>BOP clade</taxon>
        <taxon>Oryzoideae</taxon>
        <taxon>Oryzeae</taxon>
        <taxon>Oryzinae</taxon>
        <taxon>Oryza</taxon>
    </lineage>
</organism>
<reference evidence="1" key="2">
    <citation type="submission" date="2018-05" db="EMBL/GenBank/DDBJ databases">
        <title>OgluRS3 (Oryza glumaepatula Reference Sequence Version 3).</title>
        <authorList>
            <person name="Zhang J."/>
            <person name="Kudrna D."/>
            <person name="Lee S."/>
            <person name="Talag J."/>
            <person name="Welchert J."/>
            <person name="Wing R.A."/>
        </authorList>
    </citation>
    <scope>NUCLEOTIDE SEQUENCE [LARGE SCALE GENOMIC DNA]</scope>
</reference>
<name>A0A0E0BKK2_9ORYZ</name>
<reference evidence="1" key="1">
    <citation type="submission" date="2015-04" db="UniProtKB">
        <authorList>
            <consortium name="EnsemblPlants"/>
        </authorList>
    </citation>
    <scope>IDENTIFICATION</scope>
</reference>
<dbReference type="AlphaFoldDB" id="A0A0E0BKK2"/>
<dbReference type="Gramene" id="OGLUM11G17400.1">
    <property type="protein sequence ID" value="OGLUM11G17400.1"/>
    <property type="gene ID" value="OGLUM11G17400"/>
</dbReference>
<dbReference type="EnsemblPlants" id="OGLUM11G17400.1">
    <property type="protein sequence ID" value="OGLUM11G17400.1"/>
    <property type="gene ID" value="OGLUM11G17400"/>
</dbReference>
<dbReference type="HOGENOM" id="CLU_2296074_0_0_1"/>
<accession>A0A0E0BKK2</accession>
<dbReference type="Proteomes" id="UP000026961">
    <property type="component" value="Chromosome 11"/>
</dbReference>
<evidence type="ECO:0000313" key="2">
    <source>
        <dbReference type="Proteomes" id="UP000026961"/>
    </source>
</evidence>
<sequence length="101" mass="11518">MLNPTHLEELQYLVPVTLLQCMFLRSKSFGEQQAILDHQPSELNFEAGCINVIYSSIDSWHEIVVVIQCPDLINFNPVDISKLAKITEVWIVVGNHRIVQS</sequence>
<proteinExistence type="predicted"/>
<protein>
    <submittedName>
        <fullName evidence="1">Uncharacterized protein</fullName>
    </submittedName>
</protein>
<keyword evidence="2" id="KW-1185">Reference proteome</keyword>